<organism evidence="1 2">
    <name type="scientific">Paenibacillus endophyticus</name>
    <dbReference type="NCBI Taxonomy" id="1294268"/>
    <lineage>
        <taxon>Bacteria</taxon>
        <taxon>Bacillati</taxon>
        <taxon>Bacillota</taxon>
        <taxon>Bacilli</taxon>
        <taxon>Bacillales</taxon>
        <taxon>Paenibacillaceae</taxon>
        <taxon>Paenibacillus</taxon>
    </lineage>
</organism>
<dbReference type="EMBL" id="JACHXW010000010">
    <property type="protein sequence ID" value="MBB3153431.1"/>
    <property type="molecule type" value="Genomic_DNA"/>
</dbReference>
<sequence length="58" mass="7055">MQAFIHCRYLSLEGVCLQLILADFNRDRDIDQYVCSISYVYFHYIDLLNDKRKEMLDF</sequence>
<accession>A0A7W5GB51</accession>
<proteinExistence type="predicted"/>
<dbReference type="AlphaFoldDB" id="A0A7W5GB51"/>
<gene>
    <name evidence="1" type="ORF">FHS16_003493</name>
</gene>
<name>A0A7W5GB51_9BACL</name>
<dbReference type="Proteomes" id="UP000518605">
    <property type="component" value="Unassembled WGS sequence"/>
</dbReference>
<comment type="caution">
    <text evidence="1">The sequence shown here is derived from an EMBL/GenBank/DDBJ whole genome shotgun (WGS) entry which is preliminary data.</text>
</comment>
<keyword evidence="2" id="KW-1185">Reference proteome</keyword>
<evidence type="ECO:0000313" key="1">
    <source>
        <dbReference type="EMBL" id="MBB3153431.1"/>
    </source>
</evidence>
<reference evidence="1 2" key="1">
    <citation type="submission" date="2020-08" db="EMBL/GenBank/DDBJ databases">
        <title>Genomic Encyclopedia of Type Strains, Phase III (KMG-III): the genomes of soil and plant-associated and newly described type strains.</title>
        <authorList>
            <person name="Whitman W."/>
        </authorList>
    </citation>
    <scope>NUCLEOTIDE SEQUENCE [LARGE SCALE GENOMIC DNA]</scope>
    <source>
        <strain evidence="1 2">CECT 8234</strain>
    </source>
</reference>
<protein>
    <submittedName>
        <fullName evidence="1">Uncharacterized protein</fullName>
    </submittedName>
</protein>
<evidence type="ECO:0000313" key="2">
    <source>
        <dbReference type="Proteomes" id="UP000518605"/>
    </source>
</evidence>